<dbReference type="Pfam" id="PF01872">
    <property type="entry name" value="RibD_C"/>
    <property type="match status" value="1"/>
</dbReference>
<dbReference type="Gene3D" id="3.40.430.10">
    <property type="entry name" value="Dihydrofolate Reductase, subunit A"/>
    <property type="match status" value="1"/>
</dbReference>
<dbReference type="GO" id="GO:0008703">
    <property type="term" value="F:5-amino-6-(5-phosphoribosylamino)uracil reductase activity"/>
    <property type="evidence" value="ECO:0007669"/>
    <property type="project" value="InterPro"/>
</dbReference>
<gene>
    <name evidence="2" type="ORF">SAMN05216223_103392</name>
</gene>
<feature type="domain" description="Bacterial bifunctional deaminase-reductase C-terminal" evidence="1">
    <location>
        <begin position="2"/>
        <end position="176"/>
    </location>
</feature>
<evidence type="ECO:0000313" key="2">
    <source>
        <dbReference type="EMBL" id="SEG14557.1"/>
    </source>
</evidence>
<dbReference type="EMBL" id="FNVU01000003">
    <property type="protein sequence ID" value="SEG14557.1"/>
    <property type="molecule type" value="Genomic_DNA"/>
</dbReference>
<dbReference type="Proteomes" id="UP000236754">
    <property type="component" value="Unassembled WGS sequence"/>
</dbReference>
<dbReference type="InterPro" id="IPR002734">
    <property type="entry name" value="RibDG_C"/>
</dbReference>
<organism evidence="2 3">
    <name type="scientific">Actinacidiphila yanglinensis</name>
    <dbReference type="NCBI Taxonomy" id="310779"/>
    <lineage>
        <taxon>Bacteria</taxon>
        <taxon>Bacillati</taxon>
        <taxon>Actinomycetota</taxon>
        <taxon>Actinomycetes</taxon>
        <taxon>Kitasatosporales</taxon>
        <taxon>Streptomycetaceae</taxon>
        <taxon>Actinacidiphila</taxon>
    </lineage>
</organism>
<dbReference type="PANTHER" id="PTHR38011">
    <property type="entry name" value="DIHYDROFOLATE REDUCTASE FAMILY PROTEIN (AFU_ORTHOLOGUE AFUA_8G06820)"/>
    <property type="match status" value="1"/>
</dbReference>
<keyword evidence="3" id="KW-1185">Reference proteome</keyword>
<evidence type="ECO:0000313" key="3">
    <source>
        <dbReference type="Proteomes" id="UP000236754"/>
    </source>
</evidence>
<dbReference type="AlphaFoldDB" id="A0A1H5XSZ0"/>
<reference evidence="2 3" key="1">
    <citation type="submission" date="2016-10" db="EMBL/GenBank/DDBJ databases">
        <authorList>
            <person name="de Groot N.N."/>
        </authorList>
    </citation>
    <scope>NUCLEOTIDE SEQUENCE [LARGE SCALE GENOMIC DNA]</scope>
    <source>
        <strain evidence="2 3">CGMCC 4.2023</strain>
    </source>
</reference>
<dbReference type="OrthoDB" id="7342392at2"/>
<sequence length="195" mass="20800">MRKLIVTEFLTADGVMEAPNEWHGPYFDDDMARTVAAQMAASDALLLGRTTYEGFAAAWPAMPDAPGADHMNGVAKYVVSSTLDKAEWSNSTLLDGADQEELAGRIDGLKRSEGGSLSVMGSAALVQWLLIRGLVDELDLLIDPVVVGHGKRLFRDGMPAIPLTVARSQMFGSGVHHVVYTVGTPRQEGEGGSDA</sequence>
<dbReference type="SUPFAM" id="SSF53597">
    <property type="entry name" value="Dihydrofolate reductase-like"/>
    <property type="match status" value="1"/>
</dbReference>
<dbReference type="GO" id="GO:0009231">
    <property type="term" value="P:riboflavin biosynthetic process"/>
    <property type="evidence" value="ECO:0007669"/>
    <property type="project" value="InterPro"/>
</dbReference>
<proteinExistence type="predicted"/>
<evidence type="ECO:0000259" key="1">
    <source>
        <dbReference type="Pfam" id="PF01872"/>
    </source>
</evidence>
<dbReference type="InterPro" id="IPR024072">
    <property type="entry name" value="DHFR-like_dom_sf"/>
</dbReference>
<dbReference type="PANTHER" id="PTHR38011:SF2">
    <property type="entry name" value="BIFUNCTIONAL DEAMINASE-REDUCTASE DOMAIN PROTEIN"/>
    <property type="match status" value="1"/>
</dbReference>
<protein>
    <submittedName>
        <fullName evidence="2">Dihydrofolate reductase</fullName>
    </submittedName>
</protein>
<dbReference type="InterPro" id="IPR050765">
    <property type="entry name" value="Riboflavin_Biosynth_HTPR"/>
</dbReference>
<dbReference type="RefSeq" id="WP_103885128.1">
    <property type="nucleotide sequence ID" value="NZ_FNVU01000003.1"/>
</dbReference>
<name>A0A1H5XSZ0_9ACTN</name>
<accession>A0A1H5XSZ0</accession>